<evidence type="ECO:0000256" key="3">
    <source>
        <dbReference type="SAM" id="MobiDB-lite"/>
    </source>
</evidence>
<dbReference type="InterPro" id="IPR000357">
    <property type="entry name" value="HEAT"/>
</dbReference>
<dbReference type="PROSITE" id="PS50077">
    <property type="entry name" value="HEAT_REPEAT"/>
    <property type="match status" value="2"/>
</dbReference>
<dbReference type="AlphaFoldDB" id="A0A8W8HUN8"/>
<feature type="repeat" description="HEAT" evidence="2">
    <location>
        <begin position="81"/>
        <end position="119"/>
    </location>
</feature>
<dbReference type="GO" id="GO:0000159">
    <property type="term" value="C:protein phosphatase type 2A complex"/>
    <property type="evidence" value="ECO:0007669"/>
    <property type="project" value="TreeGrafter"/>
</dbReference>
<dbReference type="Pfam" id="PF02985">
    <property type="entry name" value="HEAT"/>
    <property type="match status" value="1"/>
</dbReference>
<name>A0A8W8HUN8_MAGGI</name>
<dbReference type="InterPro" id="IPR011989">
    <property type="entry name" value="ARM-like"/>
</dbReference>
<evidence type="ECO:0008006" key="6">
    <source>
        <dbReference type="Google" id="ProtNLM"/>
    </source>
</evidence>
<feature type="repeat" description="HEAT" evidence="2">
    <location>
        <begin position="425"/>
        <end position="462"/>
    </location>
</feature>
<dbReference type="EnsemblMetazoa" id="G11039.6">
    <property type="protein sequence ID" value="G11039.6:cds"/>
    <property type="gene ID" value="G11039"/>
</dbReference>
<keyword evidence="5" id="KW-1185">Reference proteome</keyword>
<dbReference type="GO" id="GO:0019888">
    <property type="term" value="F:protein phosphatase regulator activity"/>
    <property type="evidence" value="ECO:0007669"/>
    <property type="project" value="TreeGrafter"/>
</dbReference>
<dbReference type="SUPFAM" id="SSF48371">
    <property type="entry name" value="ARM repeat"/>
    <property type="match status" value="1"/>
</dbReference>
<dbReference type="Proteomes" id="UP000005408">
    <property type="component" value="Unassembled WGS sequence"/>
</dbReference>
<feature type="region of interest" description="Disordered" evidence="3">
    <location>
        <begin position="137"/>
        <end position="160"/>
    </location>
</feature>
<dbReference type="Pfam" id="PF13513">
    <property type="entry name" value="HEAT_EZ"/>
    <property type="match status" value="1"/>
</dbReference>
<dbReference type="GO" id="GO:0005829">
    <property type="term" value="C:cytosol"/>
    <property type="evidence" value="ECO:0007669"/>
    <property type="project" value="TreeGrafter"/>
</dbReference>
<organism evidence="4 5">
    <name type="scientific">Magallana gigas</name>
    <name type="common">Pacific oyster</name>
    <name type="synonym">Crassostrea gigas</name>
    <dbReference type="NCBI Taxonomy" id="29159"/>
    <lineage>
        <taxon>Eukaryota</taxon>
        <taxon>Metazoa</taxon>
        <taxon>Spiralia</taxon>
        <taxon>Lophotrochozoa</taxon>
        <taxon>Mollusca</taxon>
        <taxon>Bivalvia</taxon>
        <taxon>Autobranchia</taxon>
        <taxon>Pteriomorphia</taxon>
        <taxon>Ostreida</taxon>
        <taxon>Ostreoidea</taxon>
        <taxon>Ostreidae</taxon>
        <taxon>Magallana</taxon>
    </lineage>
</organism>
<dbReference type="GO" id="GO:0005634">
    <property type="term" value="C:nucleus"/>
    <property type="evidence" value="ECO:0007669"/>
    <property type="project" value="TreeGrafter"/>
</dbReference>
<evidence type="ECO:0000256" key="1">
    <source>
        <dbReference type="ARBA" id="ARBA00022737"/>
    </source>
</evidence>
<evidence type="ECO:0000313" key="4">
    <source>
        <dbReference type="EnsemblMetazoa" id="G11039.6:cds"/>
    </source>
</evidence>
<sequence>MVDAIIQDLCSSLKLERDKGFQNFVKHIDLAESEDIDTLEQCITKLLTEEGSSWEKKHGGLMAAKALLISGKSSDDFAVDMRSQALKYLEDNEFRVRIAAGEVLGALCKKIGPAVYENSKSVILEGIRSNLERERLSAAGQDEQEETEKLMEKLSSSPARSNSVDADQIFHDTAGWKSLETWMKCLQSVVDNCGHLFNDCVDQDLLNLIFQALDHTNRFVRETGYYVCSSLVSIGVKDKETLALEEENAVYRHGEQFAKYMAKGLADNWSQVRLASSVATRKFLQSLPTEEVKAKFYPILIPRMCLNRYYVAEGVRIYSQDTWRMVTGGEGKHLVEKFIEHVVAYYIEATGADNHAVREAACACIAELGSKIDRDVVRPFIPQLLEALLICFNDDSWPVRDAACVACGNFVLCFPDESRSSMPALYPLFYNNLQDNIPSVRQGAALALANVAQVYGQESYEEIINKVKEGIEGLKNQPETTEKYGNMDKGPATYSVVKKLRDNDMELHTDKQMYSCGSLAPKMMKGSRGGGCMDHKFRKPPEPWELADGCVHLIAELSHNQELHTTVSDLLPLLAKAASLHHYNHHVNFLETVCKQLPNIAKSLGKRYFKPHLEEFFDCIFYSITCDNALTASAASQCLNQLSAFLGPSILRGRVEQFNPRYLELLKANQFIAPL</sequence>
<proteinExistence type="predicted"/>
<evidence type="ECO:0000313" key="5">
    <source>
        <dbReference type="Proteomes" id="UP000005408"/>
    </source>
</evidence>
<evidence type="ECO:0000256" key="2">
    <source>
        <dbReference type="PROSITE-ProRule" id="PRU00103"/>
    </source>
</evidence>
<accession>A0A8W8HUN8</accession>
<dbReference type="InterPro" id="IPR021133">
    <property type="entry name" value="HEAT_type_2"/>
</dbReference>
<dbReference type="InterPro" id="IPR016024">
    <property type="entry name" value="ARM-type_fold"/>
</dbReference>
<dbReference type="InterPro" id="IPR051023">
    <property type="entry name" value="PP2A_Regulatory_Subunit_A"/>
</dbReference>
<dbReference type="EnsemblMetazoa" id="G11039.9">
    <property type="protein sequence ID" value="G11039.9:cds"/>
    <property type="gene ID" value="G11039"/>
</dbReference>
<protein>
    <recommendedName>
        <fullName evidence="6">TOG domain-containing protein</fullName>
    </recommendedName>
</protein>
<dbReference type="Gene3D" id="1.25.10.10">
    <property type="entry name" value="Leucine-rich Repeat Variant"/>
    <property type="match status" value="3"/>
</dbReference>
<dbReference type="PANTHER" id="PTHR10648">
    <property type="entry name" value="SERINE/THREONINE-PROTEIN PHOSPHATASE PP2A 65 KDA REGULATORY SUBUNIT"/>
    <property type="match status" value="1"/>
</dbReference>
<dbReference type="PANTHER" id="PTHR10648:SF4">
    <property type="entry name" value="PROTEIN PHOSPHATASE 2 (FORMERLY 2A), REGULATORY SUBUNIT A, BETA ISOFORM-RELATED"/>
    <property type="match status" value="1"/>
</dbReference>
<keyword evidence="1" id="KW-0677">Repeat</keyword>
<reference evidence="4" key="1">
    <citation type="submission" date="2022-08" db="UniProtKB">
        <authorList>
            <consortium name="EnsemblMetazoa"/>
        </authorList>
    </citation>
    <scope>IDENTIFICATION</scope>
    <source>
        <strain evidence="4">05x7-T-G4-1.051#20</strain>
    </source>
</reference>